<protein>
    <recommendedName>
        <fullName evidence="2">Ribosome-recycling factor, mitochondrial</fullName>
    </recommendedName>
    <alternativeName>
        <fullName evidence="4">Ribosome-releasing factor, mitochondrial</fullName>
    </alternativeName>
</protein>
<dbReference type="FunFam" id="3.30.1360.40:FF:000001">
    <property type="entry name" value="Ribosome-recycling factor"/>
    <property type="match status" value="1"/>
</dbReference>
<sequence>MHIQRLISSHIKRGLYNNVNLCTVRRLCFQSHLEFLPSTNYFLNYKSKNVSIVYKKASIQIPSIALNFPVRGYAKGKDKKKSDKGKKHVSVDESALAELVDIGTLRSHLQKTVDVMKDEYIKQLSLRSTTGSFENLKIKFDGSEYTLQDLAQIVRKNPKTIVVNLSSFPTAIPPVLEAIQKSGMNLNPQQDGTTLFIPVPKITKEHREALSKNAKSLFIKCRDSLKDVQTKFIKGLKGKDHVSKDDVFSAQQQITTLCNFYVAEAEKIMETKQKELLGKD</sequence>
<evidence type="ECO:0000259" key="5">
    <source>
        <dbReference type="Pfam" id="PF01765"/>
    </source>
</evidence>
<gene>
    <name evidence="6" type="ORF">J437_LFUL000878</name>
</gene>
<dbReference type="Gene3D" id="3.30.1360.40">
    <property type="match status" value="1"/>
</dbReference>
<dbReference type="EMBL" id="KZ308461">
    <property type="protein sequence ID" value="KAG8230042.1"/>
    <property type="molecule type" value="Genomic_DNA"/>
</dbReference>
<evidence type="ECO:0000313" key="7">
    <source>
        <dbReference type="Proteomes" id="UP000792457"/>
    </source>
</evidence>
<evidence type="ECO:0000313" key="6">
    <source>
        <dbReference type="EMBL" id="KAG8230042.1"/>
    </source>
</evidence>
<dbReference type="GO" id="GO:0005739">
    <property type="term" value="C:mitochondrion"/>
    <property type="evidence" value="ECO:0007669"/>
    <property type="project" value="TreeGrafter"/>
</dbReference>
<dbReference type="GO" id="GO:0006412">
    <property type="term" value="P:translation"/>
    <property type="evidence" value="ECO:0007669"/>
    <property type="project" value="UniProtKB-KW"/>
</dbReference>
<reference evidence="6" key="2">
    <citation type="submission" date="2017-10" db="EMBL/GenBank/DDBJ databases">
        <title>Ladona fulva Genome sequencing and assembly.</title>
        <authorList>
            <person name="Murali S."/>
            <person name="Richards S."/>
            <person name="Bandaranaike D."/>
            <person name="Bellair M."/>
            <person name="Blankenburg K."/>
            <person name="Chao H."/>
            <person name="Dinh H."/>
            <person name="Doddapaneni H."/>
            <person name="Dugan-Rocha S."/>
            <person name="Elkadiri S."/>
            <person name="Gnanaolivu R."/>
            <person name="Hernandez B."/>
            <person name="Skinner E."/>
            <person name="Javaid M."/>
            <person name="Lee S."/>
            <person name="Li M."/>
            <person name="Ming W."/>
            <person name="Munidasa M."/>
            <person name="Muniz J."/>
            <person name="Nguyen L."/>
            <person name="Hughes D."/>
            <person name="Osuji N."/>
            <person name="Pu L.-L."/>
            <person name="Puazo M."/>
            <person name="Qu C."/>
            <person name="Quiroz J."/>
            <person name="Raj R."/>
            <person name="Weissenberger G."/>
            <person name="Xin Y."/>
            <person name="Zou X."/>
            <person name="Han Y."/>
            <person name="Worley K."/>
            <person name="Muzny D."/>
            <person name="Gibbs R."/>
        </authorList>
    </citation>
    <scope>NUCLEOTIDE SEQUENCE</scope>
    <source>
        <strain evidence="6">Sampled in the wild</strain>
    </source>
</reference>
<dbReference type="PANTHER" id="PTHR20982">
    <property type="entry name" value="RIBOSOME RECYCLING FACTOR"/>
    <property type="match status" value="1"/>
</dbReference>
<dbReference type="InterPro" id="IPR023584">
    <property type="entry name" value="Ribosome_recyc_fac_dom"/>
</dbReference>
<evidence type="ECO:0000256" key="4">
    <source>
        <dbReference type="ARBA" id="ARBA00033107"/>
    </source>
</evidence>
<evidence type="ECO:0000256" key="3">
    <source>
        <dbReference type="ARBA" id="ARBA00022917"/>
    </source>
</evidence>
<comment type="similarity">
    <text evidence="1">Belongs to the RRF family.</text>
</comment>
<dbReference type="SUPFAM" id="SSF55194">
    <property type="entry name" value="Ribosome recycling factor, RRF"/>
    <property type="match status" value="1"/>
</dbReference>
<name>A0A8K0K7Y1_LADFU</name>
<proteinExistence type="inferred from homology"/>
<dbReference type="Pfam" id="PF01765">
    <property type="entry name" value="RRF"/>
    <property type="match status" value="1"/>
</dbReference>
<dbReference type="GO" id="GO:0043023">
    <property type="term" value="F:ribosomal large subunit binding"/>
    <property type="evidence" value="ECO:0007669"/>
    <property type="project" value="TreeGrafter"/>
</dbReference>
<dbReference type="AlphaFoldDB" id="A0A8K0K7Y1"/>
<accession>A0A8K0K7Y1</accession>
<feature type="domain" description="Ribosome recycling factor" evidence="5">
    <location>
        <begin position="117"/>
        <end position="277"/>
    </location>
</feature>
<dbReference type="Gene3D" id="1.10.132.20">
    <property type="entry name" value="Ribosome-recycling factor"/>
    <property type="match status" value="1"/>
</dbReference>
<reference evidence="6" key="1">
    <citation type="submission" date="2013-04" db="EMBL/GenBank/DDBJ databases">
        <authorList>
            <person name="Qu J."/>
            <person name="Murali S.C."/>
            <person name="Bandaranaike D."/>
            <person name="Bellair M."/>
            <person name="Blankenburg K."/>
            <person name="Chao H."/>
            <person name="Dinh H."/>
            <person name="Doddapaneni H."/>
            <person name="Downs B."/>
            <person name="Dugan-Rocha S."/>
            <person name="Elkadiri S."/>
            <person name="Gnanaolivu R.D."/>
            <person name="Hernandez B."/>
            <person name="Javaid M."/>
            <person name="Jayaseelan J.C."/>
            <person name="Lee S."/>
            <person name="Li M."/>
            <person name="Ming W."/>
            <person name="Munidasa M."/>
            <person name="Muniz J."/>
            <person name="Nguyen L."/>
            <person name="Ongeri F."/>
            <person name="Osuji N."/>
            <person name="Pu L.-L."/>
            <person name="Puazo M."/>
            <person name="Qu C."/>
            <person name="Quiroz J."/>
            <person name="Raj R."/>
            <person name="Weissenberger G."/>
            <person name="Xin Y."/>
            <person name="Zou X."/>
            <person name="Han Y."/>
            <person name="Richards S."/>
            <person name="Worley K."/>
            <person name="Muzny D."/>
            <person name="Gibbs R."/>
        </authorList>
    </citation>
    <scope>NUCLEOTIDE SEQUENCE</scope>
    <source>
        <strain evidence="6">Sampled in the wild</strain>
    </source>
</reference>
<dbReference type="InterPro" id="IPR036191">
    <property type="entry name" value="RRF_sf"/>
</dbReference>
<keyword evidence="3" id="KW-0648">Protein biosynthesis</keyword>
<comment type="caution">
    <text evidence="6">The sequence shown here is derived from an EMBL/GenBank/DDBJ whole genome shotgun (WGS) entry which is preliminary data.</text>
</comment>
<organism evidence="6 7">
    <name type="scientific">Ladona fulva</name>
    <name type="common">Scarce chaser dragonfly</name>
    <name type="synonym">Libellula fulva</name>
    <dbReference type="NCBI Taxonomy" id="123851"/>
    <lineage>
        <taxon>Eukaryota</taxon>
        <taxon>Metazoa</taxon>
        <taxon>Ecdysozoa</taxon>
        <taxon>Arthropoda</taxon>
        <taxon>Hexapoda</taxon>
        <taxon>Insecta</taxon>
        <taxon>Pterygota</taxon>
        <taxon>Palaeoptera</taxon>
        <taxon>Odonata</taxon>
        <taxon>Epiprocta</taxon>
        <taxon>Anisoptera</taxon>
        <taxon>Libelluloidea</taxon>
        <taxon>Libellulidae</taxon>
        <taxon>Ladona</taxon>
    </lineage>
</organism>
<keyword evidence="7" id="KW-1185">Reference proteome</keyword>
<dbReference type="OrthoDB" id="407355at2759"/>
<dbReference type="Proteomes" id="UP000792457">
    <property type="component" value="Unassembled WGS sequence"/>
</dbReference>
<dbReference type="InterPro" id="IPR002661">
    <property type="entry name" value="Ribosome_recyc_fac"/>
</dbReference>
<evidence type="ECO:0000256" key="2">
    <source>
        <dbReference type="ARBA" id="ARBA00020581"/>
    </source>
</evidence>
<evidence type="ECO:0000256" key="1">
    <source>
        <dbReference type="ARBA" id="ARBA00005912"/>
    </source>
</evidence>
<dbReference type="PANTHER" id="PTHR20982:SF3">
    <property type="entry name" value="MITOCHONDRIAL RIBOSOME RECYCLING FACTOR PSEUDO 1"/>
    <property type="match status" value="1"/>
</dbReference>